<dbReference type="Proteomes" id="UP000241769">
    <property type="component" value="Unassembled WGS sequence"/>
</dbReference>
<sequence length="289" mass="32847">MEELSTLARRTREIHKKISDRKMTMMRSNTLHDLRTVATATHVTPLGGVGSGRHQKKSTLMQLDEALLSKLADKEFERKLARYEEVRNAIGRISFGIQLERSGATPLATIEEAYAKASHSLTTAINHQEVLRDEDLVTVLRVFHIQKKKPPAHYDKLELENQELKDEVDRLKKIIEDLEVEVQAYKVASSNNNRPIIESPTVIRTRAMNEVPKFITDLDVQTGRIVEEQAASFLAKLDRTRQSILELKKSDERIVEKLTRMSLGATRNLRTGHSGLFVRSELELGMSAK</sequence>
<evidence type="ECO:0000313" key="2">
    <source>
        <dbReference type="EMBL" id="PRP78033.1"/>
    </source>
</evidence>
<accession>A0A2P6N255</accession>
<dbReference type="EMBL" id="MDYQ01000245">
    <property type="protein sequence ID" value="PRP78033.1"/>
    <property type="molecule type" value="Genomic_DNA"/>
</dbReference>
<name>A0A2P6N255_9EUKA</name>
<protein>
    <submittedName>
        <fullName evidence="2">Uncharacterized protein</fullName>
    </submittedName>
</protein>
<organism evidence="2 3">
    <name type="scientific">Planoprotostelium fungivorum</name>
    <dbReference type="NCBI Taxonomy" id="1890364"/>
    <lineage>
        <taxon>Eukaryota</taxon>
        <taxon>Amoebozoa</taxon>
        <taxon>Evosea</taxon>
        <taxon>Variosea</taxon>
        <taxon>Cavosteliida</taxon>
        <taxon>Cavosteliaceae</taxon>
        <taxon>Planoprotostelium</taxon>
    </lineage>
</organism>
<gene>
    <name evidence="2" type="ORF">PROFUN_14733</name>
</gene>
<reference evidence="2 3" key="1">
    <citation type="journal article" date="2018" name="Genome Biol. Evol.">
        <title>Multiple Roots of Fruiting Body Formation in Amoebozoa.</title>
        <authorList>
            <person name="Hillmann F."/>
            <person name="Forbes G."/>
            <person name="Novohradska S."/>
            <person name="Ferling I."/>
            <person name="Riege K."/>
            <person name="Groth M."/>
            <person name="Westermann M."/>
            <person name="Marz M."/>
            <person name="Spaller T."/>
            <person name="Winckler T."/>
            <person name="Schaap P."/>
            <person name="Glockner G."/>
        </authorList>
    </citation>
    <scope>NUCLEOTIDE SEQUENCE [LARGE SCALE GENOMIC DNA]</scope>
    <source>
        <strain evidence="2 3">Jena</strain>
    </source>
</reference>
<dbReference type="InParanoid" id="A0A2P6N255"/>
<evidence type="ECO:0000313" key="3">
    <source>
        <dbReference type="Proteomes" id="UP000241769"/>
    </source>
</evidence>
<proteinExistence type="predicted"/>
<feature type="coiled-coil region" evidence="1">
    <location>
        <begin position="154"/>
        <end position="188"/>
    </location>
</feature>
<keyword evidence="1" id="KW-0175">Coiled coil</keyword>
<keyword evidence="3" id="KW-1185">Reference proteome</keyword>
<dbReference type="AlphaFoldDB" id="A0A2P6N255"/>
<comment type="caution">
    <text evidence="2">The sequence shown here is derived from an EMBL/GenBank/DDBJ whole genome shotgun (WGS) entry which is preliminary data.</text>
</comment>
<evidence type="ECO:0000256" key="1">
    <source>
        <dbReference type="SAM" id="Coils"/>
    </source>
</evidence>